<dbReference type="EMBL" id="JAACFV010000032">
    <property type="protein sequence ID" value="KAF7510220.1"/>
    <property type="molecule type" value="Genomic_DNA"/>
</dbReference>
<organism evidence="2 3">
    <name type="scientific">Endocarpon pusillum</name>
    <dbReference type="NCBI Taxonomy" id="364733"/>
    <lineage>
        <taxon>Eukaryota</taxon>
        <taxon>Fungi</taxon>
        <taxon>Dikarya</taxon>
        <taxon>Ascomycota</taxon>
        <taxon>Pezizomycotina</taxon>
        <taxon>Eurotiomycetes</taxon>
        <taxon>Chaetothyriomycetidae</taxon>
        <taxon>Verrucariales</taxon>
        <taxon>Verrucariaceae</taxon>
        <taxon>Endocarpon</taxon>
    </lineage>
</organism>
<comment type="caution">
    <text evidence="2">The sequence shown here is derived from an EMBL/GenBank/DDBJ whole genome shotgun (WGS) entry which is preliminary data.</text>
</comment>
<dbReference type="AlphaFoldDB" id="A0A8H7E6H0"/>
<sequence>MTYRSKQLAMARSDHETWRQSQARSAWICGIKPMEKSTMIASTRRSNSEPPTTLSGSYRGVQRRNERLVDASSPDSSNAQAIPGSRDVLHL</sequence>
<protein>
    <submittedName>
        <fullName evidence="2">Uncharacterized protein</fullName>
    </submittedName>
</protein>
<evidence type="ECO:0000256" key="1">
    <source>
        <dbReference type="SAM" id="MobiDB-lite"/>
    </source>
</evidence>
<evidence type="ECO:0000313" key="3">
    <source>
        <dbReference type="Proteomes" id="UP000606974"/>
    </source>
</evidence>
<reference evidence="2" key="1">
    <citation type="submission" date="2020-02" db="EMBL/GenBank/DDBJ databases">
        <authorList>
            <person name="Palmer J.M."/>
        </authorList>
    </citation>
    <scope>NUCLEOTIDE SEQUENCE</scope>
    <source>
        <strain evidence="2">EPUS1.4</strain>
        <tissue evidence="2">Thallus</tissue>
    </source>
</reference>
<dbReference type="Proteomes" id="UP000606974">
    <property type="component" value="Unassembled WGS sequence"/>
</dbReference>
<proteinExistence type="predicted"/>
<accession>A0A8H7E6H0</accession>
<evidence type="ECO:0000313" key="2">
    <source>
        <dbReference type="EMBL" id="KAF7510220.1"/>
    </source>
</evidence>
<feature type="region of interest" description="Disordered" evidence="1">
    <location>
        <begin position="39"/>
        <end position="91"/>
    </location>
</feature>
<keyword evidence="3" id="KW-1185">Reference proteome</keyword>
<feature type="compositionally biased region" description="Polar residues" evidence="1">
    <location>
        <begin position="39"/>
        <end position="56"/>
    </location>
</feature>
<gene>
    <name evidence="2" type="ORF">GJ744_006916</name>
</gene>
<name>A0A8H7E6H0_9EURO</name>